<dbReference type="AlphaFoldDB" id="A0A4Y2QZA3"/>
<evidence type="ECO:0000256" key="2">
    <source>
        <dbReference type="PROSITE-ProRule" id="PRU00047"/>
    </source>
</evidence>
<dbReference type="SUPFAM" id="SSF57756">
    <property type="entry name" value="Retrovirus zinc finger-like domains"/>
    <property type="match status" value="1"/>
</dbReference>
<dbReference type="SMART" id="SM00343">
    <property type="entry name" value="ZnF_C2HC"/>
    <property type="match status" value="1"/>
</dbReference>
<dbReference type="PROSITE" id="PS00141">
    <property type="entry name" value="ASP_PROTEASE"/>
    <property type="match status" value="1"/>
</dbReference>
<keyword evidence="2" id="KW-0863">Zinc-finger</keyword>
<feature type="domain" description="CCHC-type" evidence="5">
    <location>
        <begin position="285"/>
        <end position="300"/>
    </location>
</feature>
<name>A0A4Y2QZA3_ARAVE</name>
<dbReference type="GO" id="GO:0008270">
    <property type="term" value="F:zinc ion binding"/>
    <property type="evidence" value="ECO:0007669"/>
    <property type="project" value="UniProtKB-KW"/>
</dbReference>
<dbReference type="PANTHER" id="PTHR37984:SF5">
    <property type="entry name" value="PROTEIN NYNRIN-LIKE"/>
    <property type="match status" value="1"/>
</dbReference>
<keyword evidence="7" id="KW-1185">Reference proteome</keyword>
<dbReference type="SUPFAM" id="SSF56672">
    <property type="entry name" value="DNA/RNA polymerases"/>
    <property type="match status" value="1"/>
</dbReference>
<reference evidence="6 7" key="1">
    <citation type="journal article" date="2019" name="Sci. Rep.">
        <title>Orb-weaving spider Araneus ventricosus genome elucidates the spidroin gene catalogue.</title>
        <authorList>
            <person name="Kono N."/>
            <person name="Nakamura H."/>
            <person name="Ohtoshi R."/>
            <person name="Moran D.A.P."/>
            <person name="Shinohara A."/>
            <person name="Yoshida Y."/>
            <person name="Fujiwara M."/>
            <person name="Mori M."/>
            <person name="Tomita M."/>
            <person name="Arakawa K."/>
        </authorList>
    </citation>
    <scope>NUCLEOTIDE SEQUENCE [LARGE SCALE GENOMIC DNA]</scope>
</reference>
<feature type="compositionally biased region" description="Basic and acidic residues" evidence="4">
    <location>
        <begin position="482"/>
        <end position="496"/>
    </location>
</feature>
<dbReference type="InterPro" id="IPR043502">
    <property type="entry name" value="DNA/RNA_pol_sf"/>
</dbReference>
<accession>A0A4Y2QZA3</accession>
<comment type="caution">
    <text evidence="6">The sequence shown here is derived from an EMBL/GenBank/DDBJ whole genome shotgun (WGS) entry which is preliminary data.</text>
</comment>
<dbReference type="InterPro" id="IPR041588">
    <property type="entry name" value="Integrase_H2C2"/>
</dbReference>
<feature type="coiled-coil region" evidence="3">
    <location>
        <begin position="50"/>
        <end position="106"/>
    </location>
</feature>
<evidence type="ECO:0000259" key="5">
    <source>
        <dbReference type="PROSITE" id="PS50158"/>
    </source>
</evidence>
<dbReference type="GO" id="GO:0003964">
    <property type="term" value="F:RNA-directed DNA polymerase activity"/>
    <property type="evidence" value="ECO:0007669"/>
    <property type="project" value="UniProtKB-EC"/>
</dbReference>
<dbReference type="PANTHER" id="PTHR37984">
    <property type="entry name" value="PROTEIN CBG26694"/>
    <property type="match status" value="1"/>
</dbReference>
<feature type="region of interest" description="Disordered" evidence="4">
    <location>
        <begin position="480"/>
        <end position="501"/>
    </location>
</feature>
<proteinExistence type="predicted"/>
<keyword evidence="2" id="KW-0479">Metal-binding</keyword>
<dbReference type="InterPro" id="IPR001878">
    <property type="entry name" value="Znf_CCHC"/>
</dbReference>
<evidence type="ECO:0000256" key="4">
    <source>
        <dbReference type="SAM" id="MobiDB-lite"/>
    </source>
</evidence>
<organism evidence="6 7">
    <name type="scientific">Araneus ventricosus</name>
    <name type="common">Orbweaver spider</name>
    <name type="synonym">Epeira ventricosa</name>
    <dbReference type="NCBI Taxonomy" id="182803"/>
    <lineage>
        <taxon>Eukaryota</taxon>
        <taxon>Metazoa</taxon>
        <taxon>Ecdysozoa</taxon>
        <taxon>Arthropoda</taxon>
        <taxon>Chelicerata</taxon>
        <taxon>Arachnida</taxon>
        <taxon>Araneae</taxon>
        <taxon>Araneomorphae</taxon>
        <taxon>Entelegynae</taxon>
        <taxon>Araneoidea</taxon>
        <taxon>Araneidae</taxon>
        <taxon>Araneus</taxon>
    </lineage>
</organism>
<dbReference type="InterPro" id="IPR036875">
    <property type="entry name" value="Znf_CCHC_sf"/>
</dbReference>
<keyword evidence="3" id="KW-0175">Coiled coil</keyword>
<dbReference type="EMBL" id="BGPR01015282">
    <property type="protein sequence ID" value="GBN68651.1"/>
    <property type="molecule type" value="Genomic_DNA"/>
</dbReference>
<protein>
    <recommendedName>
        <fullName evidence="1">RNA-directed DNA polymerase</fullName>
        <ecNumber evidence="1">2.7.7.49</ecNumber>
    </recommendedName>
</protein>
<dbReference type="Proteomes" id="UP000499080">
    <property type="component" value="Unassembled WGS sequence"/>
</dbReference>
<keyword evidence="2" id="KW-0862">Zinc</keyword>
<evidence type="ECO:0000313" key="7">
    <source>
        <dbReference type="Proteomes" id="UP000499080"/>
    </source>
</evidence>
<dbReference type="EC" id="2.7.7.49" evidence="1"/>
<sequence length="699" mass="79702">MSFLKRTRKALATDLGENPAPTFSKIDLVSLIQGNKHYNEDDSKLMLETVVAEREERLKMEADRERLRMEADRERLRMEADRERLKMEAEKERLKMEFELEKLRMTSDGSKNPKHEKPSCYELTKTVPSFDSKNGDIALFLSSFERQAKRAQIDTKDWVSGLLMLMPSDIVQLIARESEENFDNYNYIKSIKRRAPLEAKDHFLDEWTRLVSPSELADKLDEYELVRSDRNYETKRKQQFNAIEKHTESNQRTVRHKPFTGTWSARNMGYPSRNGESKQMHKLSCYSCGLEGHTARFCPSKAPQRGKLNPTALGNVITTTEPKKEDASTVLTAKINVPVEVAADVMELETVQVKLGSLTMTGIIDSGAQISVIREDFTSGIKYEGEGYIEISSAFGERETTPLRIFEMNIDDGVHGPVPVTCAVSKKLVSDLLLSTAAFEALKENIQMHKFESRLGYYDTVKEELEVPSTDIEASIELIATESDRDGSTQDGERTRTSFIESQMSDPTLSNAWEMAKTEGSAYAIKDGVLTHTEYICGEKVKQVVLPKCKRDEVLRVAHEIPLAGHLGEQKTKQRIKYSFFWPEIKKDVREFCQTCKPQSWSDHFLHVDSVFRKWREVGLTVNLEKCAFGQNQVKFLGYIVGSGHHSPDPEKSEVLRNLSRPSTKKELRSFLGLTSYYRDLLNCGSNPIAAKRHIKMTL</sequence>
<dbReference type="Gene3D" id="1.10.340.70">
    <property type="match status" value="1"/>
</dbReference>
<evidence type="ECO:0000256" key="1">
    <source>
        <dbReference type="ARBA" id="ARBA00012493"/>
    </source>
</evidence>
<dbReference type="GO" id="GO:0003676">
    <property type="term" value="F:nucleic acid binding"/>
    <property type="evidence" value="ECO:0007669"/>
    <property type="project" value="InterPro"/>
</dbReference>
<dbReference type="Gene3D" id="3.30.70.270">
    <property type="match status" value="2"/>
</dbReference>
<dbReference type="Pfam" id="PF17921">
    <property type="entry name" value="Integrase_H2C2"/>
    <property type="match status" value="1"/>
</dbReference>
<dbReference type="InterPro" id="IPR001969">
    <property type="entry name" value="Aspartic_peptidase_AS"/>
</dbReference>
<dbReference type="InterPro" id="IPR050951">
    <property type="entry name" value="Retrovirus_Pol_polyprotein"/>
</dbReference>
<dbReference type="FunFam" id="1.10.340.70:FF:000001">
    <property type="entry name" value="Retrovirus-related Pol polyprotein from transposon gypsy-like Protein"/>
    <property type="match status" value="1"/>
</dbReference>
<gene>
    <name evidence="6" type="ORF">AVEN_251381_1</name>
</gene>
<dbReference type="InterPro" id="IPR043128">
    <property type="entry name" value="Rev_trsase/Diguanyl_cyclase"/>
</dbReference>
<evidence type="ECO:0000313" key="6">
    <source>
        <dbReference type="EMBL" id="GBN68651.1"/>
    </source>
</evidence>
<dbReference type="PROSITE" id="PS50158">
    <property type="entry name" value="ZF_CCHC"/>
    <property type="match status" value="1"/>
</dbReference>
<dbReference type="GO" id="GO:0004190">
    <property type="term" value="F:aspartic-type endopeptidase activity"/>
    <property type="evidence" value="ECO:0007669"/>
    <property type="project" value="InterPro"/>
</dbReference>
<evidence type="ECO:0000256" key="3">
    <source>
        <dbReference type="SAM" id="Coils"/>
    </source>
</evidence>
<dbReference type="GO" id="GO:0006508">
    <property type="term" value="P:proteolysis"/>
    <property type="evidence" value="ECO:0007669"/>
    <property type="project" value="InterPro"/>
</dbReference>